<dbReference type="STRING" id="1291052.FC18_GL000578"/>
<name>A0A0R1ZRQ0_9LACO</name>
<evidence type="ECO:0000256" key="2">
    <source>
        <dbReference type="ARBA" id="ARBA00023002"/>
    </source>
</evidence>
<dbReference type="Gene3D" id="3.40.50.720">
    <property type="entry name" value="NAD(P)-binding Rossmann-like Domain"/>
    <property type="match status" value="1"/>
</dbReference>
<dbReference type="Proteomes" id="UP000051679">
    <property type="component" value="Unassembled WGS sequence"/>
</dbReference>
<feature type="domain" description="Gfo/Idh/MocA-like oxidoreductase N-terminal" evidence="3">
    <location>
        <begin position="5"/>
        <end position="120"/>
    </location>
</feature>
<proteinExistence type="inferred from homology"/>
<accession>A0A0R1ZRQ0</accession>
<dbReference type="InterPro" id="IPR050984">
    <property type="entry name" value="Gfo/Idh/MocA_domain"/>
</dbReference>
<dbReference type="Pfam" id="PF01408">
    <property type="entry name" value="GFO_IDH_MocA"/>
    <property type="match status" value="1"/>
</dbReference>
<reference evidence="5 6" key="1">
    <citation type="journal article" date="2015" name="Genome Announc.">
        <title>Expanding the biotechnology potential of lactobacilli through comparative genomics of 213 strains and associated genera.</title>
        <authorList>
            <person name="Sun Z."/>
            <person name="Harris H.M."/>
            <person name="McCann A."/>
            <person name="Guo C."/>
            <person name="Argimon S."/>
            <person name="Zhang W."/>
            <person name="Yang X."/>
            <person name="Jeffery I.B."/>
            <person name="Cooney J.C."/>
            <person name="Kagawa T.F."/>
            <person name="Liu W."/>
            <person name="Song Y."/>
            <person name="Salvetti E."/>
            <person name="Wrobel A."/>
            <person name="Rasinkangas P."/>
            <person name="Parkhill J."/>
            <person name="Rea M.C."/>
            <person name="O'Sullivan O."/>
            <person name="Ritari J."/>
            <person name="Douillard F.P."/>
            <person name="Paul Ross R."/>
            <person name="Yang R."/>
            <person name="Briner A.E."/>
            <person name="Felis G.E."/>
            <person name="de Vos W.M."/>
            <person name="Barrangou R."/>
            <person name="Klaenhammer T.R."/>
            <person name="Caufield P.W."/>
            <person name="Cui Y."/>
            <person name="Zhang H."/>
            <person name="O'Toole P.W."/>
        </authorList>
    </citation>
    <scope>NUCLEOTIDE SEQUENCE [LARGE SCALE GENOMIC DNA]</scope>
    <source>
        <strain evidence="5 6">DSM 20505</strain>
    </source>
</reference>
<dbReference type="PATRIC" id="fig|1291052.5.peg.589"/>
<dbReference type="PANTHER" id="PTHR22604:SF105">
    <property type="entry name" value="TRANS-1,2-DIHYDROBENZENE-1,2-DIOL DEHYDROGENASE"/>
    <property type="match status" value="1"/>
</dbReference>
<feature type="domain" description="GFO/IDH/MocA-like oxidoreductase" evidence="4">
    <location>
        <begin position="132"/>
        <end position="234"/>
    </location>
</feature>
<dbReference type="SUPFAM" id="SSF51735">
    <property type="entry name" value="NAD(P)-binding Rossmann-fold domains"/>
    <property type="match status" value="1"/>
</dbReference>
<dbReference type="GO" id="GO:0016491">
    <property type="term" value="F:oxidoreductase activity"/>
    <property type="evidence" value="ECO:0007669"/>
    <property type="project" value="UniProtKB-KW"/>
</dbReference>
<dbReference type="RefSeq" id="WP_054675836.1">
    <property type="nucleotide sequence ID" value="NZ_AYYO01000056.1"/>
</dbReference>
<evidence type="ECO:0000259" key="3">
    <source>
        <dbReference type="Pfam" id="PF01408"/>
    </source>
</evidence>
<gene>
    <name evidence="5" type="ORF">FC18_GL000578</name>
</gene>
<organism evidence="5 6">
    <name type="scientific">Lacticaseibacillus sharpeae JCM 1186 = DSM 20505</name>
    <dbReference type="NCBI Taxonomy" id="1291052"/>
    <lineage>
        <taxon>Bacteria</taxon>
        <taxon>Bacillati</taxon>
        <taxon>Bacillota</taxon>
        <taxon>Bacilli</taxon>
        <taxon>Lactobacillales</taxon>
        <taxon>Lactobacillaceae</taxon>
        <taxon>Lacticaseibacillus</taxon>
    </lineage>
</organism>
<dbReference type="InterPro" id="IPR000683">
    <property type="entry name" value="Gfo/Idh/MocA-like_OxRdtase_N"/>
</dbReference>
<dbReference type="PANTHER" id="PTHR22604">
    <property type="entry name" value="OXIDOREDUCTASES"/>
    <property type="match status" value="1"/>
</dbReference>
<dbReference type="Gene3D" id="3.30.360.10">
    <property type="entry name" value="Dihydrodipicolinate Reductase, domain 2"/>
    <property type="match status" value="1"/>
</dbReference>
<dbReference type="Pfam" id="PF22725">
    <property type="entry name" value="GFO_IDH_MocA_C3"/>
    <property type="match status" value="1"/>
</dbReference>
<evidence type="ECO:0000313" key="5">
    <source>
        <dbReference type="EMBL" id="KRM54358.1"/>
    </source>
</evidence>
<keyword evidence="6" id="KW-1185">Reference proteome</keyword>
<dbReference type="EMBL" id="AYYO01000056">
    <property type="protein sequence ID" value="KRM54358.1"/>
    <property type="molecule type" value="Genomic_DNA"/>
</dbReference>
<keyword evidence="2" id="KW-0560">Oxidoreductase</keyword>
<dbReference type="InterPro" id="IPR036291">
    <property type="entry name" value="NAD(P)-bd_dom_sf"/>
</dbReference>
<evidence type="ECO:0000313" key="6">
    <source>
        <dbReference type="Proteomes" id="UP000051679"/>
    </source>
</evidence>
<sequence length="321" mass="34782">MPNYNWAIVGLGRIATTFANFFPRTDQTLYAAAARDLTRAQTFAAAHDIPHAYGSYAEMFADPNVDVVYIATPHPFHYAQIKAALLAGKHVLAEKSITMNSTQLDELVTLAASKQLILMEAQTIYHMPLYPALQEFAATNQLGQLKTIQVTFGSSVPFAPDDRLLNPNLGGGALLDIGVYALSFARRFVASNLELVATQMTETSTGVDGQSSFLLRTADGVQITVALNLQAKMPKQGLVAYTNGFFTVDQYPRADVATFTTPALTSSTITAGDRTTALANEVRDMAAAITSGANPTLAWTQNVMAIMTAAREQWQFKFPNE</sequence>
<dbReference type="InterPro" id="IPR055170">
    <property type="entry name" value="GFO_IDH_MocA-like_dom"/>
</dbReference>
<evidence type="ECO:0000259" key="4">
    <source>
        <dbReference type="Pfam" id="PF22725"/>
    </source>
</evidence>
<dbReference type="AlphaFoldDB" id="A0A0R1ZRQ0"/>
<comment type="similarity">
    <text evidence="1">Belongs to the Gfo/Idh/MocA family.</text>
</comment>
<evidence type="ECO:0000256" key="1">
    <source>
        <dbReference type="ARBA" id="ARBA00010928"/>
    </source>
</evidence>
<dbReference type="SUPFAM" id="SSF55347">
    <property type="entry name" value="Glyceraldehyde-3-phosphate dehydrogenase-like, C-terminal domain"/>
    <property type="match status" value="1"/>
</dbReference>
<protein>
    <submittedName>
        <fullName evidence="5">Oxidoreductase</fullName>
    </submittedName>
</protein>
<comment type="caution">
    <text evidence="5">The sequence shown here is derived from an EMBL/GenBank/DDBJ whole genome shotgun (WGS) entry which is preliminary data.</text>
</comment>
<dbReference type="GO" id="GO:0000166">
    <property type="term" value="F:nucleotide binding"/>
    <property type="evidence" value="ECO:0007669"/>
    <property type="project" value="InterPro"/>
</dbReference>